<gene>
    <name evidence="1" type="ORF">CO030_05335</name>
</gene>
<evidence type="ECO:0000313" key="2">
    <source>
        <dbReference type="Proteomes" id="UP000231456"/>
    </source>
</evidence>
<sequence length="60" mass="6829">GYVGSTGWSTGPHVHYEMVKNGVKVNPLTVELPAGDPIKDEWRSSFEEQKKKYIDFFGDR</sequence>
<dbReference type="Gene3D" id="2.70.70.10">
    <property type="entry name" value="Glucose Permease (Domain IIA)"/>
    <property type="match status" value="1"/>
</dbReference>
<dbReference type="Proteomes" id="UP000231456">
    <property type="component" value="Unassembled WGS sequence"/>
</dbReference>
<dbReference type="InterPro" id="IPR011055">
    <property type="entry name" value="Dup_hybrid_motif"/>
</dbReference>
<dbReference type="AlphaFoldDB" id="A0A2M8F8C3"/>
<proteinExistence type="predicted"/>
<comment type="caution">
    <text evidence="1">The sequence shown here is derived from an EMBL/GenBank/DDBJ whole genome shotgun (WGS) entry which is preliminary data.</text>
</comment>
<organism evidence="1 2">
    <name type="scientific">Candidatus Magasanikbacteria bacterium CG_4_9_14_0_2_um_filter_42_11</name>
    <dbReference type="NCBI Taxonomy" id="1974643"/>
    <lineage>
        <taxon>Bacteria</taxon>
        <taxon>Candidatus Magasanikiibacteriota</taxon>
    </lineage>
</organism>
<dbReference type="Gene3D" id="3.10.450.350">
    <property type="match status" value="1"/>
</dbReference>
<feature type="non-terminal residue" evidence="1">
    <location>
        <position position="1"/>
    </location>
</feature>
<reference evidence="2" key="1">
    <citation type="submission" date="2017-09" db="EMBL/GenBank/DDBJ databases">
        <title>Depth-based differentiation of microbial function through sediment-hosted aquifers and enrichment of novel symbionts in the deep terrestrial subsurface.</title>
        <authorList>
            <person name="Probst A.J."/>
            <person name="Ladd B."/>
            <person name="Jarett J.K."/>
            <person name="Geller-Mcgrath D.E."/>
            <person name="Sieber C.M.K."/>
            <person name="Emerson J.B."/>
            <person name="Anantharaman K."/>
            <person name="Thomas B.C."/>
            <person name="Malmstrom R."/>
            <person name="Stieglmeier M."/>
            <person name="Klingl A."/>
            <person name="Woyke T."/>
            <person name="Ryan C.M."/>
            <person name="Banfield J.F."/>
        </authorList>
    </citation>
    <scope>NUCLEOTIDE SEQUENCE [LARGE SCALE GENOMIC DNA]</scope>
</reference>
<dbReference type="EMBL" id="PFRH01000159">
    <property type="protein sequence ID" value="PJC51977.1"/>
    <property type="molecule type" value="Genomic_DNA"/>
</dbReference>
<name>A0A2M8F8C3_9BACT</name>
<dbReference type="SUPFAM" id="SSF51261">
    <property type="entry name" value="Duplicated hybrid motif"/>
    <property type="match status" value="1"/>
</dbReference>
<evidence type="ECO:0000313" key="1">
    <source>
        <dbReference type="EMBL" id="PJC51977.1"/>
    </source>
</evidence>
<accession>A0A2M8F8C3</accession>
<protein>
    <submittedName>
        <fullName evidence="1">Peptidase M23</fullName>
    </submittedName>
</protein>